<sequence>MMGDAKESGNDLMQRMQSSMGTSPSAHLSTQQQLQPHLFSNRFDPTNNPHAPPPPFRNFSLGFCSENNSSISRDNIGNSICNKKPTGIPPSHPNIPPTSQYSQIPTSLSRSPTQHSPSQSFGSVPSHSRSLSQPAGFTWLDSFPPLSPSPYKDTNTLQSSSPDPISNDAPMDEKDLVGSGSSRKVASNITLAGPFGMCSSGRTTDNLPPRKAHRKSHSEIPFGFTQNSSLPFMMAPPPPLHLKQGGFFDRSTSAKESFGFAKQQHPQLAKQELDWERGFDVSADGRVSEKKSEVENDDELMNAYMNLDVLNSSGTEEKHGDMDSRASGTKTTGPDSSENEAESSVNESGGTAPTLQQVTSGKLTGRKEGTKRSASNDLCLNDVTSHHSRSISMDSFIGKMNFGEDSPKLPPSPGIQPGQHSRNNSLDGSTNSFSLEFGNGEFSGAELKKIMANEKLAEIAMTDPKRAKRILANRQSAARSKERKMRYISELEHKVQTLQTEATTLSAQLTLLQRDSSGLTSQNNELKFRLQAMEQQAQLRDALNEALSAEVQRLKIATAELGEANSSSNLNQQLTLKFQMFQLQQQQQQNQQQAQQSSQQSNFQTQQQQFQHQNQQQQQNDTAGKNESDK</sequence>
<dbReference type="SUPFAM" id="SSF57959">
    <property type="entry name" value="Leucine zipper domain"/>
    <property type="match status" value="1"/>
</dbReference>
<comment type="subcellular location">
    <subcellularLocation>
        <location evidence="1">Nucleus</location>
    </subcellularLocation>
</comment>
<feature type="compositionally biased region" description="Polar residues" evidence="9">
    <location>
        <begin position="326"/>
        <end position="335"/>
    </location>
</feature>
<organism evidence="11 12">
    <name type="scientific">Zostera marina</name>
    <name type="common">Eelgrass</name>
    <dbReference type="NCBI Taxonomy" id="29655"/>
    <lineage>
        <taxon>Eukaryota</taxon>
        <taxon>Viridiplantae</taxon>
        <taxon>Streptophyta</taxon>
        <taxon>Embryophyta</taxon>
        <taxon>Tracheophyta</taxon>
        <taxon>Spermatophyta</taxon>
        <taxon>Magnoliopsida</taxon>
        <taxon>Liliopsida</taxon>
        <taxon>Zosteraceae</taxon>
        <taxon>Zostera</taxon>
    </lineage>
</organism>
<dbReference type="EMBL" id="LFYR01000729">
    <property type="protein sequence ID" value="KMZ70275.1"/>
    <property type="molecule type" value="Genomic_DNA"/>
</dbReference>
<feature type="compositionally biased region" description="Polar residues" evidence="9">
    <location>
        <begin position="349"/>
        <end position="362"/>
    </location>
</feature>
<keyword evidence="3" id="KW-0805">Transcription regulation</keyword>
<dbReference type="PROSITE" id="PS50217">
    <property type="entry name" value="BZIP"/>
    <property type="match status" value="1"/>
</dbReference>
<feature type="compositionally biased region" description="Pro residues" evidence="9">
    <location>
        <begin position="87"/>
        <end position="96"/>
    </location>
</feature>
<dbReference type="InterPro" id="IPR004827">
    <property type="entry name" value="bZIP"/>
</dbReference>
<feature type="compositionally biased region" description="Low complexity" evidence="9">
    <location>
        <begin position="587"/>
        <end position="620"/>
    </location>
</feature>
<evidence type="ECO:0000256" key="1">
    <source>
        <dbReference type="ARBA" id="ARBA00004123"/>
    </source>
</evidence>
<dbReference type="GO" id="GO:0003677">
    <property type="term" value="F:DNA binding"/>
    <property type="evidence" value="ECO:0007669"/>
    <property type="project" value="UniProtKB-KW"/>
</dbReference>
<feature type="region of interest" description="Disordered" evidence="9">
    <location>
        <begin position="72"/>
        <end position="136"/>
    </location>
</feature>
<keyword evidence="12" id="KW-1185">Reference proteome</keyword>
<feature type="domain" description="BZIP" evidence="10">
    <location>
        <begin position="463"/>
        <end position="526"/>
    </location>
</feature>
<dbReference type="GO" id="GO:0003700">
    <property type="term" value="F:DNA-binding transcription factor activity"/>
    <property type="evidence" value="ECO:0000318"/>
    <property type="project" value="GO_Central"/>
</dbReference>
<dbReference type="OrthoDB" id="1435597at2759"/>
<dbReference type="GO" id="GO:0005634">
    <property type="term" value="C:nucleus"/>
    <property type="evidence" value="ECO:0000318"/>
    <property type="project" value="GO_Central"/>
</dbReference>
<proteinExistence type="inferred from homology"/>
<evidence type="ECO:0000256" key="9">
    <source>
        <dbReference type="SAM" id="MobiDB-lite"/>
    </source>
</evidence>
<dbReference type="Pfam" id="PF00170">
    <property type="entry name" value="bZIP_1"/>
    <property type="match status" value="1"/>
</dbReference>
<dbReference type="InterPro" id="IPR046347">
    <property type="entry name" value="bZIP_sf"/>
</dbReference>
<evidence type="ECO:0000256" key="2">
    <source>
        <dbReference type="ARBA" id="ARBA00007163"/>
    </source>
</evidence>
<evidence type="ECO:0000256" key="3">
    <source>
        <dbReference type="ARBA" id="ARBA00023015"/>
    </source>
</evidence>
<feature type="region of interest" description="Disordered" evidence="9">
    <location>
        <begin position="149"/>
        <end position="180"/>
    </location>
</feature>
<feature type="compositionally biased region" description="Polar residues" evidence="9">
    <location>
        <begin position="418"/>
        <end position="431"/>
    </location>
</feature>
<dbReference type="CDD" id="cd14703">
    <property type="entry name" value="bZIP_plant_RF2"/>
    <property type="match status" value="1"/>
</dbReference>
<dbReference type="AlphaFoldDB" id="A0A0K9PPW4"/>
<feature type="region of interest" description="Disordered" evidence="9">
    <location>
        <begin position="1"/>
        <end position="59"/>
    </location>
</feature>
<evidence type="ECO:0000313" key="12">
    <source>
        <dbReference type="Proteomes" id="UP000036987"/>
    </source>
</evidence>
<evidence type="ECO:0000259" key="10">
    <source>
        <dbReference type="PROSITE" id="PS50217"/>
    </source>
</evidence>
<feature type="region of interest" description="Disordered" evidence="9">
    <location>
        <begin position="399"/>
        <end position="431"/>
    </location>
</feature>
<reference evidence="12" key="1">
    <citation type="journal article" date="2016" name="Nature">
        <title>The genome of the seagrass Zostera marina reveals angiosperm adaptation to the sea.</title>
        <authorList>
            <person name="Olsen J.L."/>
            <person name="Rouze P."/>
            <person name="Verhelst B."/>
            <person name="Lin Y.-C."/>
            <person name="Bayer T."/>
            <person name="Collen J."/>
            <person name="Dattolo E."/>
            <person name="De Paoli E."/>
            <person name="Dittami S."/>
            <person name="Maumus F."/>
            <person name="Michel G."/>
            <person name="Kersting A."/>
            <person name="Lauritano C."/>
            <person name="Lohaus R."/>
            <person name="Toepel M."/>
            <person name="Tonon T."/>
            <person name="Vanneste K."/>
            <person name="Amirebrahimi M."/>
            <person name="Brakel J."/>
            <person name="Bostroem C."/>
            <person name="Chovatia M."/>
            <person name="Grimwood J."/>
            <person name="Jenkins J.W."/>
            <person name="Jueterbock A."/>
            <person name="Mraz A."/>
            <person name="Stam W.T."/>
            <person name="Tice H."/>
            <person name="Bornberg-Bauer E."/>
            <person name="Green P.J."/>
            <person name="Pearson G.A."/>
            <person name="Procaccini G."/>
            <person name="Duarte C.M."/>
            <person name="Schmutz J."/>
            <person name="Reusch T.B.H."/>
            <person name="Van de Peer Y."/>
        </authorList>
    </citation>
    <scope>NUCLEOTIDE SEQUENCE [LARGE SCALE GENOMIC DNA]</scope>
    <source>
        <strain evidence="12">cv. Finnish</strain>
    </source>
</reference>
<evidence type="ECO:0000256" key="5">
    <source>
        <dbReference type="ARBA" id="ARBA00023163"/>
    </source>
</evidence>
<comment type="caution">
    <text evidence="11">The sequence shown here is derived from an EMBL/GenBank/DDBJ whole genome shotgun (WGS) entry which is preliminary data.</text>
</comment>
<feature type="compositionally biased region" description="Polar residues" evidence="9">
    <location>
        <begin position="72"/>
        <end position="81"/>
    </location>
</feature>
<feature type="compositionally biased region" description="Polar residues" evidence="9">
    <location>
        <begin position="152"/>
        <end position="164"/>
    </location>
</feature>
<dbReference type="Proteomes" id="UP000036987">
    <property type="component" value="Unassembled WGS sequence"/>
</dbReference>
<comment type="similarity">
    <text evidence="2">Belongs to the bZIP family.</text>
</comment>
<comment type="function">
    <text evidence="7">Transcription factor probably involved in vascular development and shoot tissue organization. Binds to the DNA sequence 5'-CCGAGTGTGCCCCTGG-3' present in the promoter region Box II of the phloem-specific rice tungro bacilliform virus (RTBV) promoter. May regulate tissue-specific expression of the RTBV promoter and virus replication.</text>
</comment>
<keyword evidence="8" id="KW-0175">Coiled coil</keyword>
<protein>
    <submittedName>
        <fullName evidence="11">BZIP family transcription factor, putative, expressed</fullName>
    </submittedName>
</protein>
<evidence type="ECO:0000256" key="4">
    <source>
        <dbReference type="ARBA" id="ARBA00023125"/>
    </source>
</evidence>
<keyword evidence="5" id="KW-0804">Transcription</keyword>
<feature type="compositionally biased region" description="Polar residues" evidence="9">
    <location>
        <begin position="97"/>
        <end position="135"/>
    </location>
</feature>
<feature type="compositionally biased region" description="Basic and acidic residues" evidence="9">
    <location>
        <begin position="315"/>
        <end position="324"/>
    </location>
</feature>
<evidence type="ECO:0000256" key="6">
    <source>
        <dbReference type="ARBA" id="ARBA00023242"/>
    </source>
</evidence>
<feature type="coiled-coil region" evidence="8">
    <location>
        <begin position="481"/>
        <end position="552"/>
    </location>
</feature>
<evidence type="ECO:0000256" key="8">
    <source>
        <dbReference type="SAM" id="Coils"/>
    </source>
</evidence>
<feature type="region of interest" description="Disordered" evidence="9">
    <location>
        <begin position="587"/>
        <end position="630"/>
    </location>
</feature>
<dbReference type="InterPro" id="IPR044759">
    <property type="entry name" value="bZIP_RF2"/>
</dbReference>
<accession>A0A0K9PPW4</accession>
<keyword evidence="4" id="KW-0238">DNA-binding</keyword>
<dbReference type="OMA" id="MVSACID"/>
<feature type="compositionally biased region" description="Polar residues" evidence="9">
    <location>
        <begin position="15"/>
        <end position="35"/>
    </location>
</feature>
<gene>
    <name evidence="11" type="ORF">ZOSMA_1G02520</name>
</gene>
<evidence type="ECO:0000256" key="7">
    <source>
        <dbReference type="ARBA" id="ARBA00054342"/>
    </source>
</evidence>
<dbReference type="SMART" id="SM00338">
    <property type="entry name" value="BRLZ"/>
    <property type="match status" value="1"/>
</dbReference>
<dbReference type="STRING" id="29655.A0A0K9PPW4"/>
<keyword evidence="6" id="KW-0539">Nucleus</keyword>
<dbReference type="PANTHER" id="PTHR13690">
    <property type="entry name" value="TRANSCRIPTION FACTOR POSF21-RELATED"/>
    <property type="match status" value="1"/>
</dbReference>
<dbReference type="Gene3D" id="1.20.5.170">
    <property type="match status" value="1"/>
</dbReference>
<feature type="region of interest" description="Disordered" evidence="9">
    <location>
        <begin position="313"/>
        <end position="373"/>
    </location>
</feature>
<dbReference type="FunFam" id="1.20.5.170:FF:000009">
    <property type="entry name" value="probable transcription factor PosF21"/>
    <property type="match status" value="1"/>
</dbReference>
<dbReference type="PANTHER" id="PTHR13690:SF80">
    <property type="entry name" value="BZIP TRANSCRIPTION FACTOR FAMILY PROTEIN-RELATED"/>
    <property type="match status" value="1"/>
</dbReference>
<name>A0A0K9PPW4_ZOSMR</name>
<evidence type="ECO:0000313" key="11">
    <source>
        <dbReference type="EMBL" id="KMZ70275.1"/>
    </source>
</evidence>